<sequence length="219" mass="23886">MTTTQIAQALLLPVGQFFGTFHPAAASTERYHRVRLGDEVWELDDQRFTVWALAHGTGDRPAEELWTVPRARDAAAGQLSGVDTTRNPGMADPLVLPVGRYTGEFHPAVGAPVKYHSLSIGRLSVTLEDPQAFAVWAAAHRPVDLPDGTWDRAAVTEAARRLGVADPNRIVAEFLEDGLLVEITPDALDVVDLARAYRVLPLSCFSGMVGQRPRTQPSR</sequence>
<gene>
    <name evidence="1" type="ORF">NIE79_004618</name>
</gene>
<evidence type="ECO:0000313" key="1">
    <source>
        <dbReference type="EMBL" id="MCG5446054.1"/>
    </source>
</evidence>
<proteinExistence type="predicted"/>
<accession>A0ABS9NA04</accession>
<dbReference type="EMBL" id="JAKKFD010000044">
    <property type="protein sequence ID" value="MCG5446054.1"/>
    <property type="molecule type" value="Genomic_DNA"/>
</dbReference>
<reference evidence="1 2" key="1">
    <citation type="submission" date="2022-01" db="EMBL/GenBank/DDBJ databases">
        <authorList>
            <person name="Riesco R."/>
            <person name="Trujillo M.E."/>
        </authorList>
    </citation>
    <scope>NUCLEOTIDE SEQUENCE [LARGE SCALE GENOMIC DNA]</scope>
    <source>
        <strain evidence="1 2">NIE79</strain>
    </source>
</reference>
<keyword evidence="2" id="KW-1185">Reference proteome</keyword>
<dbReference type="Proteomes" id="UP001201629">
    <property type="component" value="Unassembled WGS sequence"/>
</dbReference>
<dbReference type="RefSeq" id="WP_238680990.1">
    <property type="nucleotide sequence ID" value="NZ_JAKKFD010000044.1"/>
</dbReference>
<organism evidence="1 2">
    <name type="scientific">Micromonospora trifolii</name>
    <dbReference type="NCBI Taxonomy" id="2911208"/>
    <lineage>
        <taxon>Bacteria</taxon>
        <taxon>Bacillati</taxon>
        <taxon>Actinomycetota</taxon>
        <taxon>Actinomycetes</taxon>
        <taxon>Micromonosporales</taxon>
        <taxon>Micromonosporaceae</taxon>
        <taxon>Micromonospora</taxon>
    </lineage>
</organism>
<name>A0ABS9NA04_9ACTN</name>
<comment type="caution">
    <text evidence="1">The sequence shown here is derived from an EMBL/GenBank/DDBJ whole genome shotgun (WGS) entry which is preliminary data.</text>
</comment>
<evidence type="ECO:0000313" key="2">
    <source>
        <dbReference type="Proteomes" id="UP001201629"/>
    </source>
</evidence>
<protein>
    <submittedName>
        <fullName evidence="1">Uncharacterized protein</fullName>
    </submittedName>
</protein>